<sequence>MSTSSKVFFACLLALLLIGALVDPTESRSRMKQRGSGCLSNDGIASKSCGAANQCGKRCDSNVCELTIGNDFSAANCRRFCCDH</sequence>
<keyword evidence="1" id="KW-0732">Signal</keyword>
<evidence type="ECO:0000313" key="2">
    <source>
        <dbReference type="EMBL" id="OQV23135.1"/>
    </source>
</evidence>
<name>A0A1W0X6K0_HYPEX</name>
<protein>
    <submittedName>
        <fullName evidence="2">Uncharacterized protein</fullName>
    </submittedName>
</protein>
<gene>
    <name evidence="2" type="ORF">BV898_02871</name>
</gene>
<feature type="signal peptide" evidence="1">
    <location>
        <begin position="1"/>
        <end position="27"/>
    </location>
</feature>
<feature type="chain" id="PRO_5012845449" evidence="1">
    <location>
        <begin position="28"/>
        <end position="84"/>
    </location>
</feature>
<comment type="caution">
    <text evidence="2">The sequence shown here is derived from an EMBL/GenBank/DDBJ whole genome shotgun (WGS) entry which is preliminary data.</text>
</comment>
<dbReference type="AlphaFoldDB" id="A0A1W0X6K0"/>
<proteinExistence type="predicted"/>
<dbReference type="Proteomes" id="UP000192578">
    <property type="component" value="Unassembled WGS sequence"/>
</dbReference>
<evidence type="ECO:0000256" key="1">
    <source>
        <dbReference type="SAM" id="SignalP"/>
    </source>
</evidence>
<evidence type="ECO:0000313" key="3">
    <source>
        <dbReference type="Proteomes" id="UP000192578"/>
    </source>
</evidence>
<dbReference type="EMBL" id="MTYJ01000013">
    <property type="protein sequence ID" value="OQV23135.1"/>
    <property type="molecule type" value="Genomic_DNA"/>
</dbReference>
<keyword evidence="3" id="KW-1185">Reference proteome</keyword>
<reference evidence="3" key="1">
    <citation type="submission" date="2017-01" db="EMBL/GenBank/DDBJ databases">
        <title>Comparative genomics of anhydrobiosis in the tardigrade Hypsibius dujardini.</title>
        <authorList>
            <person name="Yoshida Y."/>
            <person name="Koutsovoulos G."/>
            <person name="Laetsch D."/>
            <person name="Stevens L."/>
            <person name="Kumar S."/>
            <person name="Horikawa D."/>
            <person name="Ishino K."/>
            <person name="Komine S."/>
            <person name="Tomita M."/>
            <person name="Blaxter M."/>
            <person name="Arakawa K."/>
        </authorList>
    </citation>
    <scope>NUCLEOTIDE SEQUENCE [LARGE SCALE GENOMIC DNA]</scope>
    <source>
        <strain evidence="3">Z151</strain>
    </source>
</reference>
<accession>A0A1W0X6K0</accession>
<organism evidence="2 3">
    <name type="scientific">Hypsibius exemplaris</name>
    <name type="common">Freshwater tardigrade</name>
    <dbReference type="NCBI Taxonomy" id="2072580"/>
    <lineage>
        <taxon>Eukaryota</taxon>
        <taxon>Metazoa</taxon>
        <taxon>Ecdysozoa</taxon>
        <taxon>Tardigrada</taxon>
        <taxon>Eutardigrada</taxon>
        <taxon>Parachela</taxon>
        <taxon>Hypsibioidea</taxon>
        <taxon>Hypsibiidae</taxon>
        <taxon>Hypsibius</taxon>
    </lineage>
</organism>